<proteinExistence type="predicted"/>
<dbReference type="AlphaFoldDB" id="U5D2P1"/>
<evidence type="ECO:0000313" key="1">
    <source>
        <dbReference type="EMBL" id="ERN14608.1"/>
    </source>
</evidence>
<sequence length="78" mass="9233">MLLFSQGKRSICDQLYEATNYITHQKEKIQELRETGDRLRSAATVEVRTCGDGIEVRDREEIEVREIEEKLRHLFQHS</sequence>
<dbReference type="EMBL" id="KI392532">
    <property type="protein sequence ID" value="ERN14608.1"/>
    <property type="molecule type" value="Genomic_DNA"/>
</dbReference>
<accession>U5D2P1</accession>
<evidence type="ECO:0008006" key="3">
    <source>
        <dbReference type="Google" id="ProtNLM"/>
    </source>
</evidence>
<name>U5D2P1_AMBTC</name>
<evidence type="ECO:0000313" key="2">
    <source>
        <dbReference type="Proteomes" id="UP000017836"/>
    </source>
</evidence>
<keyword evidence="2" id="KW-1185">Reference proteome</keyword>
<protein>
    <recommendedName>
        <fullName evidence="3">BHLH domain-containing protein</fullName>
    </recommendedName>
</protein>
<dbReference type="HOGENOM" id="CLU_2625259_0_0_1"/>
<organism evidence="1 2">
    <name type="scientific">Amborella trichopoda</name>
    <dbReference type="NCBI Taxonomy" id="13333"/>
    <lineage>
        <taxon>Eukaryota</taxon>
        <taxon>Viridiplantae</taxon>
        <taxon>Streptophyta</taxon>
        <taxon>Embryophyta</taxon>
        <taxon>Tracheophyta</taxon>
        <taxon>Spermatophyta</taxon>
        <taxon>Magnoliopsida</taxon>
        <taxon>Amborellales</taxon>
        <taxon>Amborellaceae</taxon>
        <taxon>Amborella</taxon>
    </lineage>
</organism>
<reference evidence="2" key="1">
    <citation type="journal article" date="2013" name="Science">
        <title>The Amborella genome and the evolution of flowering plants.</title>
        <authorList>
            <consortium name="Amborella Genome Project"/>
        </authorList>
    </citation>
    <scope>NUCLEOTIDE SEQUENCE [LARGE SCALE GENOMIC DNA]</scope>
</reference>
<dbReference type="Proteomes" id="UP000017836">
    <property type="component" value="Unassembled WGS sequence"/>
</dbReference>
<gene>
    <name evidence="1" type="ORF">AMTR_s00038p00168930</name>
</gene>
<dbReference type="Gramene" id="ERN14608">
    <property type="protein sequence ID" value="ERN14608"/>
    <property type="gene ID" value="AMTR_s00038p00168930"/>
</dbReference>